<evidence type="ECO:0000256" key="7">
    <source>
        <dbReference type="ARBA" id="ARBA00023065"/>
    </source>
</evidence>
<reference evidence="11 12" key="2">
    <citation type="journal article" date="2010" name="Proc. Natl. Acad. Sci. U.S.A.">
        <title>Enigmatic, ultrasmall, uncultivated Archaea.</title>
        <authorList>
            <person name="Baker B.J."/>
            <person name="Comolli L.R."/>
            <person name="Dick G.J."/>
            <person name="Hauser L.J."/>
            <person name="Hyatt D."/>
            <person name="Dill B.D."/>
            <person name="Land M.L."/>
            <person name="Verberkmoes N.C."/>
            <person name="Hettich R.L."/>
            <person name="Banfield J.F."/>
        </authorList>
    </citation>
    <scope>NUCLEOTIDE SEQUENCE [LARGE SCALE GENOMIC DNA]</scope>
    <source>
        <strain evidence="11">ARMAN-2</strain>
    </source>
</reference>
<feature type="transmembrane region" description="Helical" evidence="9">
    <location>
        <begin position="297"/>
        <end position="315"/>
    </location>
</feature>
<evidence type="ECO:0000256" key="1">
    <source>
        <dbReference type="ARBA" id="ARBA00004651"/>
    </source>
</evidence>
<dbReference type="InterPro" id="IPR038770">
    <property type="entry name" value="Na+/solute_symporter_sf"/>
</dbReference>
<dbReference type="Pfam" id="PF00999">
    <property type="entry name" value="Na_H_Exchanger"/>
    <property type="match status" value="1"/>
</dbReference>
<feature type="transmembrane region" description="Helical" evidence="9">
    <location>
        <begin position="32"/>
        <end position="50"/>
    </location>
</feature>
<evidence type="ECO:0000259" key="10">
    <source>
        <dbReference type="Pfam" id="PF00999"/>
    </source>
</evidence>
<dbReference type="PANTHER" id="PTHR32507">
    <property type="entry name" value="NA(+)/H(+) ANTIPORTER 1"/>
    <property type="match status" value="1"/>
</dbReference>
<reference evidence="11 12" key="1">
    <citation type="journal article" date="2009" name="Genome Biol.">
        <title>Community-wide analysis of microbial genome sequence signatures.</title>
        <authorList>
            <person name="Dick G.J."/>
            <person name="Andersson A.F."/>
            <person name="Baker B.J."/>
            <person name="Simmons S.L."/>
            <person name="Thomas B.C."/>
            <person name="Yelton A.P."/>
            <person name="Banfield J.F."/>
        </authorList>
    </citation>
    <scope>NUCLEOTIDE SEQUENCE [LARGE SCALE GENOMIC DNA]</scope>
    <source>
        <strain evidence="11">ARMAN-2</strain>
    </source>
</reference>
<organism evidence="11 12">
    <name type="scientific">Candidatus Micrarchaeum acidiphilum ARMAN-2</name>
    <dbReference type="NCBI Taxonomy" id="425595"/>
    <lineage>
        <taxon>Archaea</taxon>
        <taxon>Candidatus Micrarchaeota</taxon>
        <taxon>Candidatus Micrarchaeia</taxon>
        <taxon>Candidatus Micrarchaeales</taxon>
        <taxon>Candidatus Micrarchaeaceae</taxon>
        <taxon>Candidatus Micrarchaeum</taxon>
    </lineage>
</organism>
<evidence type="ECO:0000256" key="9">
    <source>
        <dbReference type="SAM" id="Phobius"/>
    </source>
</evidence>
<proteinExistence type="predicted"/>
<feature type="transmembrane region" description="Helical" evidence="9">
    <location>
        <begin position="56"/>
        <end position="75"/>
    </location>
</feature>
<keyword evidence="8 9" id="KW-0472">Membrane</keyword>
<comment type="subcellular location">
    <subcellularLocation>
        <location evidence="1">Cell membrane</location>
        <topology evidence="1">Multi-pass membrane protein</topology>
    </subcellularLocation>
</comment>
<feature type="transmembrane region" description="Helical" evidence="9">
    <location>
        <begin position="365"/>
        <end position="386"/>
    </location>
</feature>
<keyword evidence="4" id="KW-1003">Cell membrane</keyword>
<dbReference type="AlphaFoldDB" id="C7DGC5"/>
<evidence type="ECO:0000256" key="5">
    <source>
        <dbReference type="ARBA" id="ARBA00022692"/>
    </source>
</evidence>
<keyword evidence="12" id="KW-1185">Reference proteome</keyword>
<keyword evidence="5 9" id="KW-0812">Transmembrane</keyword>
<dbReference type="GO" id="GO:1902600">
    <property type="term" value="P:proton transmembrane transport"/>
    <property type="evidence" value="ECO:0007669"/>
    <property type="project" value="InterPro"/>
</dbReference>
<dbReference type="EMBL" id="GG697237">
    <property type="protein sequence ID" value="EET90453.1"/>
    <property type="molecule type" value="Genomic_DNA"/>
</dbReference>
<feature type="transmembrane region" description="Helical" evidence="9">
    <location>
        <begin position="223"/>
        <end position="238"/>
    </location>
</feature>
<feature type="transmembrane region" description="Helical" evidence="9">
    <location>
        <begin position="96"/>
        <end position="118"/>
    </location>
</feature>
<feature type="transmembrane region" description="Helical" evidence="9">
    <location>
        <begin position="6"/>
        <end position="25"/>
    </location>
</feature>
<feature type="transmembrane region" description="Helical" evidence="9">
    <location>
        <begin position="124"/>
        <end position="142"/>
    </location>
</feature>
<feature type="transmembrane region" description="Helical" evidence="9">
    <location>
        <begin position="392"/>
        <end position="412"/>
    </location>
</feature>
<feature type="domain" description="Cation/H+ exchanger transmembrane" evidence="10">
    <location>
        <begin position="16"/>
        <end position="410"/>
    </location>
</feature>
<feature type="transmembrane region" description="Helical" evidence="9">
    <location>
        <begin position="321"/>
        <end position="344"/>
    </location>
</feature>
<keyword evidence="6 9" id="KW-1133">Transmembrane helix</keyword>
<evidence type="ECO:0000313" key="11">
    <source>
        <dbReference type="EMBL" id="EET90453.1"/>
    </source>
</evidence>
<dbReference type="PANTHER" id="PTHR32507:SF0">
    <property type="entry name" value="NA(+)_H(+) ANTIPORTER 2-RELATED"/>
    <property type="match status" value="1"/>
</dbReference>
<evidence type="ECO:0000256" key="3">
    <source>
        <dbReference type="ARBA" id="ARBA00022449"/>
    </source>
</evidence>
<sequence length="424" mass="45878">MINVNILFVFVAAVAILGFILNSLFDKIKITSILPLMLIGLVIGPALHLINTGPGSVVQSLTPYISALAIAFILFDVGLNMDPKRLRKVFYTATKFTFVAAISTGLVLGAIAYLTFGWNLVESMMFGFALSGPSSIIVPTLVKVIRAPDDLKTTLLYESVSSDTVELIIPIILLEILVQSNLTPVGVFGLVIATIFGSIIFGVAAAIIWLFIMNRFKSYSREYSWMLTIAVVLAAYGISEIVGLNGLITVFVFGIIFTAVGSNSSSNAGPAHEPSFAEKYLSLPDDVEHIKSYQREVALFTSTFFFVYIGMLFSVSSATLLAVLLTVMLALIIILVRSAFVPMLKGYMDKDPHYRGKQSSLISYNVARGLSPSIVATLPLAAGIVIPGFLDAIFMVILFTNVVSTIGIFFAYRDYDSAPKKPAA</sequence>
<keyword evidence="7" id="KW-0406">Ion transport</keyword>
<keyword evidence="2" id="KW-0813">Transport</keyword>
<dbReference type="GO" id="GO:0005886">
    <property type="term" value="C:plasma membrane"/>
    <property type="evidence" value="ECO:0007669"/>
    <property type="project" value="UniProtKB-SubCell"/>
</dbReference>
<protein>
    <submittedName>
        <fullName evidence="11">Sodium/hydrogen exchanger</fullName>
    </submittedName>
</protein>
<accession>C7DGC5</accession>
<dbReference type="InterPro" id="IPR006153">
    <property type="entry name" value="Cation/H_exchanger_TM"/>
</dbReference>
<evidence type="ECO:0000256" key="4">
    <source>
        <dbReference type="ARBA" id="ARBA00022475"/>
    </source>
</evidence>
<evidence type="ECO:0000256" key="8">
    <source>
        <dbReference type="ARBA" id="ARBA00023136"/>
    </source>
</evidence>
<name>C7DGC5_MICA2</name>
<gene>
    <name evidence="11" type="ORF">UNLARM2_0129</name>
</gene>
<dbReference type="Proteomes" id="UP000332487">
    <property type="component" value="Unassembled WGS sequence"/>
</dbReference>
<evidence type="ECO:0000256" key="2">
    <source>
        <dbReference type="ARBA" id="ARBA00022448"/>
    </source>
</evidence>
<feature type="transmembrane region" description="Helical" evidence="9">
    <location>
        <begin position="185"/>
        <end position="211"/>
    </location>
</feature>
<dbReference type="GO" id="GO:0015297">
    <property type="term" value="F:antiporter activity"/>
    <property type="evidence" value="ECO:0007669"/>
    <property type="project" value="UniProtKB-KW"/>
</dbReference>
<keyword evidence="3" id="KW-0050">Antiport</keyword>
<evidence type="ECO:0000313" key="12">
    <source>
        <dbReference type="Proteomes" id="UP000332487"/>
    </source>
</evidence>
<dbReference type="Gene3D" id="1.20.1530.20">
    <property type="match status" value="1"/>
</dbReference>
<evidence type="ECO:0000256" key="6">
    <source>
        <dbReference type="ARBA" id="ARBA00022989"/>
    </source>
</evidence>